<dbReference type="Pfam" id="PF00708">
    <property type="entry name" value="Acylphosphatase"/>
    <property type="match status" value="1"/>
</dbReference>
<proteinExistence type="inferred from homology"/>
<feature type="domain" description="Acylphosphatase-like" evidence="3">
    <location>
        <begin position="117"/>
        <end position="203"/>
    </location>
</feature>
<dbReference type="AlphaFoldDB" id="A0A9D3VM71"/>
<evidence type="ECO:0000256" key="1">
    <source>
        <dbReference type="PROSITE-ProRule" id="PRU00520"/>
    </source>
</evidence>
<dbReference type="InterPro" id="IPR017968">
    <property type="entry name" value="Acylphosphatase_CS"/>
</dbReference>
<comment type="similarity">
    <text evidence="2">Belongs to the acylphosphatase family.</text>
</comment>
<dbReference type="PANTHER" id="PTHR47268">
    <property type="entry name" value="ACYLPHOSPHATASE"/>
    <property type="match status" value="1"/>
</dbReference>
<organism evidence="4 5">
    <name type="scientific">Gossypium stocksii</name>
    <dbReference type="NCBI Taxonomy" id="47602"/>
    <lineage>
        <taxon>Eukaryota</taxon>
        <taxon>Viridiplantae</taxon>
        <taxon>Streptophyta</taxon>
        <taxon>Embryophyta</taxon>
        <taxon>Tracheophyta</taxon>
        <taxon>Spermatophyta</taxon>
        <taxon>Magnoliopsida</taxon>
        <taxon>eudicotyledons</taxon>
        <taxon>Gunneridae</taxon>
        <taxon>Pentapetalae</taxon>
        <taxon>rosids</taxon>
        <taxon>malvids</taxon>
        <taxon>Malvales</taxon>
        <taxon>Malvaceae</taxon>
        <taxon>Malvoideae</taxon>
        <taxon>Gossypium</taxon>
    </lineage>
</organism>
<evidence type="ECO:0000313" key="5">
    <source>
        <dbReference type="Proteomes" id="UP000828251"/>
    </source>
</evidence>
<dbReference type="EMBL" id="JAIQCV010000006">
    <property type="protein sequence ID" value="KAH1090226.1"/>
    <property type="molecule type" value="Genomic_DNA"/>
</dbReference>
<keyword evidence="1" id="KW-0378">Hydrolase</keyword>
<accession>A0A9D3VM71</accession>
<feature type="active site" evidence="1">
    <location>
        <position position="132"/>
    </location>
</feature>
<dbReference type="PROSITE" id="PS51160">
    <property type="entry name" value="ACYLPHOSPHATASE_3"/>
    <property type="match status" value="1"/>
</dbReference>
<dbReference type="PANTHER" id="PTHR47268:SF4">
    <property type="entry name" value="ACYLPHOSPHATASE"/>
    <property type="match status" value="1"/>
</dbReference>
<dbReference type="InterPro" id="IPR036046">
    <property type="entry name" value="Acylphosphatase-like_dom_sf"/>
</dbReference>
<dbReference type="SUPFAM" id="SSF54975">
    <property type="entry name" value="Acylphosphatase/BLUF domain-like"/>
    <property type="match status" value="1"/>
</dbReference>
<name>A0A9D3VM71_9ROSI</name>
<reference evidence="4 5" key="1">
    <citation type="journal article" date="2021" name="Plant Biotechnol. J.">
        <title>Multi-omics assisted identification of the key and species-specific regulatory components of drought-tolerant mechanisms in Gossypium stocksii.</title>
        <authorList>
            <person name="Yu D."/>
            <person name="Ke L."/>
            <person name="Zhang D."/>
            <person name="Wu Y."/>
            <person name="Sun Y."/>
            <person name="Mei J."/>
            <person name="Sun J."/>
            <person name="Sun Y."/>
        </authorList>
    </citation>
    <scope>NUCLEOTIDE SEQUENCE [LARGE SCALE GENOMIC DNA]</scope>
    <source>
        <strain evidence="5">cv. E1</strain>
        <tissue evidence="4">Leaf</tissue>
    </source>
</reference>
<dbReference type="EC" id="3.6.1.7" evidence="1"/>
<dbReference type="GO" id="GO:0003998">
    <property type="term" value="F:acylphosphatase activity"/>
    <property type="evidence" value="ECO:0007669"/>
    <property type="project" value="UniProtKB-EC"/>
</dbReference>
<evidence type="ECO:0000256" key="2">
    <source>
        <dbReference type="RuleBase" id="RU004168"/>
    </source>
</evidence>
<keyword evidence="5" id="KW-1185">Reference proteome</keyword>
<dbReference type="InterPro" id="IPR020456">
    <property type="entry name" value="Acylphosphatase"/>
</dbReference>
<feature type="active site" evidence="1">
    <location>
        <position position="150"/>
    </location>
</feature>
<evidence type="ECO:0000313" key="4">
    <source>
        <dbReference type="EMBL" id="KAH1090226.1"/>
    </source>
</evidence>
<protein>
    <recommendedName>
        <fullName evidence="1">acylphosphatase</fullName>
        <ecNumber evidence="1">3.6.1.7</ecNumber>
    </recommendedName>
</protein>
<evidence type="ECO:0000259" key="3">
    <source>
        <dbReference type="PROSITE" id="PS51160"/>
    </source>
</evidence>
<dbReference type="Proteomes" id="UP000828251">
    <property type="component" value="Unassembled WGS sequence"/>
</dbReference>
<gene>
    <name evidence="4" type="ORF">J1N35_017483</name>
</gene>
<dbReference type="InterPro" id="IPR001792">
    <property type="entry name" value="Acylphosphatase-like_dom"/>
</dbReference>
<dbReference type="OrthoDB" id="7961613at2759"/>
<sequence>MGLSVQTVAPSLTLISHQTSIKFLISRVSNNLHFLIPKRWTQYTSSCFVLRFPFRSYSNFPYPQTSFPLCPRFSRSHPPLPSLFPLSFHSLPSLLTSMATSEADNYSSQPSQTQTQTVRAVIKGRVQGVFYRNWTIENATQLGLKGWVRNRKDGSVEALFSGSPDSVQEMEQRCRRGPPAAMVTGLEVFPSNDDPGTGFEKKPTI</sequence>
<comment type="catalytic activity">
    <reaction evidence="1">
        <text>an acyl phosphate + H2O = a carboxylate + phosphate + H(+)</text>
        <dbReference type="Rhea" id="RHEA:14965"/>
        <dbReference type="ChEBI" id="CHEBI:15377"/>
        <dbReference type="ChEBI" id="CHEBI:15378"/>
        <dbReference type="ChEBI" id="CHEBI:29067"/>
        <dbReference type="ChEBI" id="CHEBI:43474"/>
        <dbReference type="ChEBI" id="CHEBI:59918"/>
        <dbReference type="EC" id="3.6.1.7"/>
    </reaction>
</comment>
<dbReference type="Gene3D" id="3.30.70.100">
    <property type="match status" value="1"/>
</dbReference>
<comment type="caution">
    <text evidence="4">The sequence shown here is derived from an EMBL/GenBank/DDBJ whole genome shotgun (WGS) entry which is preliminary data.</text>
</comment>
<dbReference type="PROSITE" id="PS00151">
    <property type="entry name" value="ACYLPHOSPHATASE_2"/>
    <property type="match status" value="1"/>
</dbReference>
<dbReference type="PRINTS" id="PR00112">
    <property type="entry name" value="ACYLPHPHTASE"/>
</dbReference>